<sequence>MDKPVQIQIELELINSTPKLNEIIKYINSHNAKDLENNNSIISELLELRPMFMYKVDNDDYISFNYFGCWNGTEKNTLSDSSLSGYKGLKSLEIMVDMMSKNNDVYKPICSITSGDNYYGKDDTTDEQMVKYLNNGFDEFKDLKIPFFMSVGNHDVKLKKVFANEIYKSYMGTSINYTLNKITTNKWILPSTNYVTRLQNNKNNCTVIFVDTNMFMQEYTWLDAAARTLAKNDIIKWLDATITKEKINNNLNPSPIFIVGHHPFFAVGHKTKKPFIVNTDMDPLYNILVKHKIKFYLCADEHNFQYIYDNSNDIHHVISGGASSGDESVPFIHQIDPYDSRGATPPINTSLKYNITVKIVINSPHYVNFRINNQSIIFDVISFSTNEIHSLDHLTNKCVESTKLTKNDMYTVCYSQFIPKYPDYIFIMKCKEYIDQRHKELNNL</sequence>
<accession>A0A3G4ZMF4</accession>
<keyword evidence="2" id="KW-0378">Hydrolase</keyword>
<evidence type="ECO:0000259" key="3">
    <source>
        <dbReference type="Pfam" id="PF00149"/>
    </source>
</evidence>
<keyword evidence="1" id="KW-0732">Signal</keyword>
<protein>
    <recommendedName>
        <fullName evidence="3">Calcineurin-like phosphoesterase domain-containing protein</fullName>
    </recommendedName>
</protein>
<proteinExistence type="predicted"/>
<dbReference type="EMBL" id="MK071980">
    <property type="protein sequence ID" value="AYV75594.1"/>
    <property type="molecule type" value="Genomic_DNA"/>
</dbReference>
<dbReference type="SUPFAM" id="SSF56300">
    <property type="entry name" value="Metallo-dependent phosphatases"/>
    <property type="match status" value="1"/>
</dbReference>
<dbReference type="PANTHER" id="PTHR10161:SF14">
    <property type="entry name" value="TARTRATE-RESISTANT ACID PHOSPHATASE TYPE 5"/>
    <property type="match status" value="1"/>
</dbReference>
<feature type="domain" description="Calcineurin-like phosphoesterase" evidence="3">
    <location>
        <begin position="115"/>
        <end position="303"/>
    </location>
</feature>
<evidence type="ECO:0000256" key="1">
    <source>
        <dbReference type="ARBA" id="ARBA00022729"/>
    </source>
</evidence>
<dbReference type="Pfam" id="PF00149">
    <property type="entry name" value="Metallophos"/>
    <property type="match status" value="1"/>
</dbReference>
<dbReference type="Gene3D" id="3.60.21.10">
    <property type="match status" value="1"/>
</dbReference>
<gene>
    <name evidence="4" type="ORF">Terrestrivirus2_102</name>
</gene>
<dbReference type="PANTHER" id="PTHR10161">
    <property type="entry name" value="TARTRATE-RESISTANT ACID PHOSPHATASE TYPE 5"/>
    <property type="match status" value="1"/>
</dbReference>
<evidence type="ECO:0000313" key="4">
    <source>
        <dbReference type="EMBL" id="AYV75594.1"/>
    </source>
</evidence>
<dbReference type="GO" id="GO:0016787">
    <property type="term" value="F:hydrolase activity"/>
    <property type="evidence" value="ECO:0007669"/>
    <property type="project" value="UniProtKB-KW"/>
</dbReference>
<dbReference type="InterPro" id="IPR004843">
    <property type="entry name" value="Calcineurin-like_PHP"/>
</dbReference>
<dbReference type="InterPro" id="IPR029052">
    <property type="entry name" value="Metallo-depent_PP-like"/>
</dbReference>
<dbReference type="InterPro" id="IPR051558">
    <property type="entry name" value="Metallophosphoesterase_PAP"/>
</dbReference>
<evidence type="ECO:0000256" key="2">
    <source>
        <dbReference type="ARBA" id="ARBA00022801"/>
    </source>
</evidence>
<name>A0A3G4ZMF4_9VIRU</name>
<reference evidence="4" key="1">
    <citation type="submission" date="2018-10" db="EMBL/GenBank/DDBJ databases">
        <title>Hidden diversity of soil giant viruses.</title>
        <authorList>
            <person name="Schulz F."/>
            <person name="Alteio L."/>
            <person name="Goudeau D."/>
            <person name="Ryan E.M."/>
            <person name="Malmstrom R.R."/>
            <person name="Blanchard J."/>
            <person name="Woyke T."/>
        </authorList>
    </citation>
    <scope>NUCLEOTIDE SEQUENCE</scope>
    <source>
        <strain evidence="4">TEV1</strain>
    </source>
</reference>
<organism evidence="4">
    <name type="scientific">Terrestrivirus sp</name>
    <dbReference type="NCBI Taxonomy" id="2487775"/>
    <lineage>
        <taxon>Viruses</taxon>
        <taxon>Varidnaviria</taxon>
        <taxon>Bamfordvirae</taxon>
        <taxon>Nucleocytoviricota</taxon>
        <taxon>Megaviricetes</taxon>
        <taxon>Imitervirales</taxon>
        <taxon>Mimiviridae</taxon>
        <taxon>Klosneuvirinae</taxon>
    </lineage>
</organism>